<evidence type="ECO:0000259" key="7">
    <source>
        <dbReference type="PROSITE" id="PS50811"/>
    </source>
</evidence>
<gene>
    <name evidence="8" type="ORF">ZIOFF_014670</name>
</gene>
<evidence type="ECO:0000313" key="8">
    <source>
        <dbReference type="EMBL" id="KAG6524732.1"/>
    </source>
</evidence>
<evidence type="ECO:0000256" key="1">
    <source>
        <dbReference type="ARBA" id="ARBA00004123"/>
    </source>
</evidence>
<feature type="region of interest" description="Disordered" evidence="6">
    <location>
        <begin position="286"/>
        <end position="315"/>
    </location>
</feature>
<protein>
    <recommendedName>
        <fullName evidence="7">WRKY domain-containing protein</fullName>
    </recommendedName>
</protein>
<dbReference type="GO" id="GO:0000976">
    <property type="term" value="F:transcription cis-regulatory region binding"/>
    <property type="evidence" value="ECO:0007669"/>
    <property type="project" value="TreeGrafter"/>
</dbReference>
<dbReference type="InterPro" id="IPR003657">
    <property type="entry name" value="WRKY_dom"/>
</dbReference>
<proteinExistence type="predicted"/>
<dbReference type="PROSITE" id="PS50811">
    <property type="entry name" value="WRKY"/>
    <property type="match status" value="1"/>
</dbReference>
<dbReference type="Proteomes" id="UP000734854">
    <property type="component" value="Unassembled WGS sequence"/>
</dbReference>
<feature type="domain" description="WRKY" evidence="7">
    <location>
        <begin position="193"/>
        <end position="256"/>
    </location>
</feature>
<reference evidence="8 9" key="1">
    <citation type="submission" date="2020-08" db="EMBL/GenBank/DDBJ databases">
        <title>Plant Genome Project.</title>
        <authorList>
            <person name="Zhang R.-G."/>
        </authorList>
    </citation>
    <scope>NUCLEOTIDE SEQUENCE [LARGE SCALE GENOMIC DNA]</scope>
    <source>
        <tissue evidence="8">Rhizome</tissue>
    </source>
</reference>
<dbReference type="GO" id="GO:0005634">
    <property type="term" value="C:nucleus"/>
    <property type="evidence" value="ECO:0007669"/>
    <property type="project" value="UniProtKB-SubCell"/>
</dbReference>
<sequence>MPRGLMAHMEKWINDGSSYMADSVGDRWDDGHDCGDVRESNLGAINHLSGPKASLLDGVEREQDGDGDDDGHENDLAVKLSFGAFLLENRRRRVMEKGLGKEQRDLLLDELARLQELARLVEVELILHFSSESCHLLLQEMLTAIDKSISLVKSSHPEVAGECLRSAGKIPKKRKIMPKWTKEVRVDSGAVEGVESPVGDGCSWRKYGQKGILGAKHPRCYFRCRHRATQGCPATKQVQRSDGDPLLFRVIYHGEHTCHQAAEQQRSRDLLSSFRTGLTVQTEDLVPTTPDNSNCGISRPSPTLPSPAAGDAGVNSDVNWPSWDTDWMLQELDYFEADLSSLF</sequence>
<dbReference type="SUPFAM" id="SSF118290">
    <property type="entry name" value="WRKY DNA-binding domain"/>
    <property type="match status" value="1"/>
</dbReference>
<dbReference type="GO" id="GO:0003700">
    <property type="term" value="F:DNA-binding transcription factor activity"/>
    <property type="evidence" value="ECO:0007669"/>
    <property type="project" value="InterPro"/>
</dbReference>
<keyword evidence="4" id="KW-0804">Transcription</keyword>
<evidence type="ECO:0000256" key="6">
    <source>
        <dbReference type="SAM" id="MobiDB-lite"/>
    </source>
</evidence>
<keyword evidence="3" id="KW-0238">DNA-binding</keyword>
<dbReference type="PANTHER" id="PTHR32096:SF151">
    <property type="entry name" value="OS01G0656400 PROTEIN"/>
    <property type="match status" value="1"/>
</dbReference>
<keyword evidence="2" id="KW-0805">Transcription regulation</keyword>
<dbReference type="Gene3D" id="2.20.25.80">
    <property type="entry name" value="WRKY domain"/>
    <property type="match status" value="1"/>
</dbReference>
<dbReference type="Pfam" id="PF03106">
    <property type="entry name" value="WRKY"/>
    <property type="match status" value="1"/>
</dbReference>
<evidence type="ECO:0000256" key="3">
    <source>
        <dbReference type="ARBA" id="ARBA00023125"/>
    </source>
</evidence>
<comment type="caution">
    <text evidence="8">The sequence shown here is derived from an EMBL/GenBank/DDBJ whole genome shotgun (WGS) entry which is preliminary data.</text>
</comment>
<keyword evidence="9" id="KW-1185">Reference proteome</keyword>
<keyword evidence="5" id="KW-0539">Nucleus</keyword>
<dbReference type="InterPro" id="IPR036576">
    <property type="entry name" value="WRKY_dom_sf"/>
</dbReference>
<organism evidence="8 9">
    <name type="scientific">Zingiber officinale</name>
    <name type="common">Ginger</name>
    <name type="synonym">Amomum zingiber</name>
    <dbReference type="NCBI Taxonomy" id="94328"/>
    <lineage>
        <taxon>Eukaryota</taxon>
        <taxon>Viridiplantae</taxon>
        <taxon>Streptophyta</taxon>
        <taxon>Embryophyta</taxon>
        <taxon>Tracheophyta</taxon>
        <taxon>Spermatophyta</taxon>
        <taxon>Magnoliopsida</taxon>
        <taxon>Liliopsida</taxon>
        <taxon>Zingiberales</taxon>
        <taxon>Zingiberaceae</taxon>
        <taxon>Zingiber</taxon>
    </lineage>
</organism>
<evidence type="ECO:0000313" key="9">
    <source>
        <dbReference type="Proteomes" id="UP000734854"/>
    </source>
</evidence>
<dbReference type="SMART" id="SM00774">
    <property type="entry name" value="WRKY"/>
    <property type="match status" value="1"/>
</dbReference>
<accession>A0A8J5LLU7</accession>
<evidence type="ECO:0000256" key="2">
    <source>
        <dbReference type="ARBA" id="ARBA00023015"/>
    </source>
</evidence>
<dbReference type="InterPro" id="IPR044810">
    <property type="entry name" value="WRKY_plant"/>
</dbReference>
<dbReference type="AlphaFoldDB" id="A0A8J5LLU7"/>
<dbReference type="EMBL" id="JACMSC010000004">
    <property type="protein sequence ID" value="KAG6524732.1"/>
    <property type="molecule type" value="Genomic_DNA"/>
</dbReference>
<dbReference type="PANTHER" id="PTHR32096">
    <property type="entry name" value="WRKY TRANSCRIPTION FACTOR 30-RELATED-RELATED"/>
    <property type="match status" value="1"/>
</dbReference>
<name>A0A8J5LLU7_ZINOF</name>
<comment type="subcellular location">
    <subcellularLocation>
        <location evidence="1">Nucleus</location>
    </subcellularLocation>
</comment>
<evidence type="ECO:0000256" key="5">
    <source>
        <dbReference type="ARBA" id="ARBA00023242"/>
    </source>
</evidence>
<evidence type="ECO:0000256" key="4">
    <source>
        <dbReference type="ARBA" id="ARBA00023163"/>
    </source>
</evidence>